<evidence type="ECO:0008006" key="5">
    <source>
        <dbReference type="Google" id="ProtNLM"/>
    </source>
</evidence>
<dbReference type="AlphaFoldDB" id="A0A2N3KSZ9"/>
<protein>
    <recommendedName>
        <fullName evidence="5">DUF2946 domain-containing protein</fullName>
    </recommendedName>
</protein>
<dbReference type="Proteomes" id="UP000233458">
    <property type="component" value="Chromosome"/>
</dbReference>
<accession>A0A2N3KSZ9</accession>
<reference evidence="2 4" key="1">
    <citation type="submission" date="2017-09" db="EMBL/GenBank/DDBJ databases">
        <title>Biodiversity and function of Thalassospira species in the particle-attached aromatic-hydrocarbon-degrading consortia from the surface seawater of the South China Sea.</title>
        <authorList>
            <person name="Dong C."/>
            <person name="Liu R."/>
            <person name="Shao Z."/>
        </authorList>
    </citation>
    <scope>NUCLEOTIDE SEQUENCE [LARGE SCALE GENOMIC DNA]</scope>
    <source>
        <strain evidence="2 4">CSC1P2</strain>
    </source>
</reference>
<dbReference type="Proteomes" id="UP000233597">
    <property type="component" value="Unassembled WGS sequence"/>
</dbReference>
<gene>
    <name evidence="2" type="ORF">COO20_13795</name>
    <name evidence="1" type="ORF">CSC3H3_00360</name>
</gene>
<name>A0A2N3KSZ9_9PROT</name>
<dbReference type="EMBL" id="CP024199">
    <property type="protein sequence ID" value="AUG51340.1"/>
    <property type="molecule type" value="Genomic_DNA"/>
</dbReference>
<organism evidence="2 4">
    <name type="scientific">Thalassospira marina</name>
    <dbReference type="NCBI Taxonomy" id="2048283"/>
    <lineage>
        <taxon>Bacteria</taxon>
        <taxon>Pseudomonadati</taxon>
        <taxon>Pseudomonadota</taxon>
        <taxon>Alphaproteobacteria</taxon>
        <taxon>Rhodospirillales</taxon>
        <taxon>Thalassospiraceae</taxon>
        <taxon>Thalassospira</taxon>
    </lineage>
</organism>
<dbReference type="EMBL" id="NWTK01000008">
    <property type="protein sequence ID" value="PKR53603.1"/>
    <property type="molecule type" value="Genomic_DNA"/>
</dbReference>
<proteinExistence type="predicted"/>
<reference evidence="1 3" key="2">
    <citation type="submission" date="2017-10" db="EMBL/GenBank/DDBJ databases">
        <title>Biodiversity and function of Thalassospira species in the particle-attached aromatic-hydrocarbon-degrading consortia from the surface seawater of the China South Sea.</title>
        <authorList>
            <person name="Dong C."/>
            <person name="Liu R."/>
            <person name="Shao Z."/>
        </authorList>
    </citation>
    <scope>NUCLEOTIDE SEQUENCE [LARGE SCALE GENOMIC DNA]</scope>
    <source>
        <strain evidence="1 3">CSC3H3</strain>
    </source>
</reference>
<dbReference type="KEGG" id="thac:CSC3H3_00360"/>
<dbReference type="OrthoDB" id="7362789at2"/>
<evidence type="ECO:0000313" key="2">
    <source>
        <dbReference type="EMBL" id="PKR53603.1"/>
    </source>
</evidence>
<evidence type="ECO:0000313" key="4">
    <source>
        <dbReference type="Proteomes" id="UP000233597"/>
    </source>
</evidence>
<evidence type="ECO:0000313" key="1">
    <source>
        <dbReference type="EMBL" id="AUG51340.1"/>
    </source>
</evidence>
<sequence length="119" mass="12680">MRTLALFLSVLFSLAVILTSVNDGMAMEMAHMPAHSMSDQGIAYQDAAKSPLMDHSAHKAAMPGAGHSDMCGMILCGPFMPLALGASPRKLDLKPVTYLVSNDLVRSLNEDPSGKPPRL</sequence>
<keyword evidence="3" id="KW-1185">Reference proteome</keyword>
<evidence type="ECO:0000313" key="3">
    <source>
        <dbReference type="Proteomes" id="UP000233458"/>
    </source>
</evidence>
<dbReference type="RefSeq" id="WP_101267473.1">
    <property type="nucleotide sequence ID" value="NZ_CP024199.1"/>
</dbReference>